<keyword evidence="2" id="KW-1185">Reference proteome</keyword>
<evidence type="ECO:0000313" key="2">
    <source>
        <dbReference type="Proteomes" id="UP000095283"/>
    </source>
</evidence>
<evidence type="ECO:0000313" key="3">
    <source>
        <dbReference type="WBParaSite" id="Hba_13426"/>
    </source>
</evidence>
<accession>A0A1I7X7Q8</accession>
<feature type="region of interest" description="Disordered" evidence="1">
    <location>
        <begin position="172"/>
        <end position="199"/>
    </location>
</feature>
<dbReference type="AlphaFoldDB" id="A0A1I7X7Q8"/>
<protein>
    <submittedName>
        <fullName evidence="3">Mediator of RNA polymerase II transcription subunit 6</fullName>
    </submittedName>
</protein>
<organism evidence="2 3">
    <name type="scientific">Heterorhabditis bacteriophora</name>
    <name type="common">Entomopathogenic nematode worm</name>
    <dbReference type="NCBI Taxonomy" id="37862"/>
    <lineage>
        <taxon>Eukaryota</taxon>
        <taxon>Metazoa</taxon>
        <taxon>Ecdysozoa</taxon>
        <taxon>Nematoda</taxon>
        <taxon>Chromadorea</taxon>
        <taxon>Rhabditida</taxon>
        <taxon>Rhabditina</taxon>
        <taxon>Rhabditomorpha</taxon>
        <taxon>Strongyloidea</taxon>
        <taxon>Heterorhabditidae</taxon>
        <taxon>Heterorhabditis</taxon>
    </lineage>
</organism>
<feature type="compositionally biased region" description="Basic and acidic residues" evidence="1">
    <location>
        <begin position="110"/>
        <end position="120"/>
    </location>
</feature>
<evidence type="ECO:0000256" key="1">
    <source>
        <dbReference type="SAM" id="MobiDB-lite"/>
    </source>
</evidence>
<reference evidence="3" key="1">
    <citation type="submission" date="2016-11" db="UniProtKB">
        <authorList>
            <consortium name="WormBaseParasite"/>
        </authorList>
    </citation>
    <scope>IDENTIFICATION</scope>
</reference>
<feature type="region of interest" description="Disordered" evidence="1">
    <location>
        <begin position="92"/>
        <end position="160"/>
    </location>
</feature>
<feature type="compositionally biased region" description="Acidic residues" evidence="1">
    <location>
        <begin position="189"/>
        <end position="199"/>
    </location>
</feature>
<proteinExistence type="predicted"/>
<sequence length="199" mass="21429">MGEALADPIRYENLFPGYATSLKAESYLRELSRLSVPASAVQSGAVIFAEDGSVVLKAVSQKRESSPVLQPQQVQVPQSVAPVPVLMADSVKRSTPSPLLRDPVLIPNNENHRDEQHSDDGDGLVRAPAEPDVVAERPRPDVVPVQGGPDLLQAGGHRVTHPEVVSDVGEVRWSDDDDFGDVEGGNDINLDDLNLDDED</sequence>
<name>A0A1I7X7Q8_HETBA</name>
<dbReference type="WBParaSite" id="Hba_13426">
    <property type="protein sequence ID" value="Hba_13426"/>
    <property type="gene ID" value="Hba_13426"/>
</dbReference>
<dbReference type="Proteomes" id="UP000095283">
    <property type="component" value="Unplaced"/>
</dbReference>